<dbReference type="EMBL" id="AP018227">
    <property type="protein sequence ID" value="BAY85097.1"/>
    <property type="molecule type" value="Genomic_DNA"/>
</dbReference>
<evidence type="ECO:0000313" key="7">
    <source>
        <dbReference type="Proteomes" id="UP000218418"/>
    </source>
</evidence>
<dbReference type="GO" id="GO:0000028">
    <property type="term" value="P:ribosomal small subunit assembly"/>
    <property type="evidence" value="ECO:0007669"/>
    <property type="project" value="TreeGrafter"/>
</dbReference>
<dbReference type="InterPro" id="IPR028989">
    <property type="entry name" value="RimP_N"/>
</dbReference>
<dbReference type="Pfam" id="PF17384">
    <property type="entry name" value="DUF150_C"/>
    <property type="match status" value="1"/>
</dbReference>
<dbReference type="NCBIfam" id="NF000935">
    <property type="entry name" value="PRK00092.3-3"/>
    <property type="match status" value="1"/>
</dbReference>
<evidence type="ECO:0000259" key="5">
    <source>
        <dbReference type="Pfam" id="PF17384"/>
    </source>
</evidence>
<dbReference type="AlphaFoldDB" id="A0A1Z4LV26"/>
<evidence type="ECO:0000313" key="6">
    <source>
        <dbReference type="EMBL" id="BAY85097.1"/>
    </source>
</evidence>
<accession>A0A1Z4LV26</accession>
<comment type="function">
    <text evidence="3">Required for maturation of 30S ribosomal subunits.</text>
</comment>
<organism evidence="6 7">
    <name type="scientific">Calothrix parasitica NIES-267</name>
    <dbReference type="NCBI Taxonomy" id="1973488"/>
    <lineage>
        <taxon>Bacteria</taxon>
        <taxon>Bacillati</taxon>
        <taxon>Cyanobacteriota</taxon>
        <taxon>Cyanophyceae</taxon>
        <taxon>Nostocales</taxon>
        <taxon>Calotrichaceae</taxon>
        <taxon>Calothrix</taxon>
    </lineage>
</organism>
<dbReference type="GO" id="GO:0006412">
    <property type="term" value="P:translation"/>
    <property type="evidence" value="ECO:0007669"/>
    <property type="project" value="TreeGrafter"/>
</dbReference>
<name>A0A1Z4LV26_9CYAN</name>
<dbReference type="InterPro" id="IPR035956">
    <property type="entry name" value="RimP_N_sf"/>
</dbReference>
<dbReference type="HAMAP" id="MF_01077">
    <property type="entry name" value="RimP"/>
    <property type="match status" value="1"/>
</dbReference>
<dbReference type="Gene3D" id="2.30.30.180">
    <property type="entry name" value="Ribosome maturation factor RimP, C-terminal domain"/>
    <property type="match status" value="1"/>
</dbReference>
<sequence length="154" mass="17226">MTHPLVPQIIDLATPVAKDLELEVVKVVFHTNQSPPVLRVDIRNPNQDTSLNDCERMSRNLEASLDAASIIPDAYVLEVSSPGISCSLQTDREFISFKGFPIKVLTSPPHQGHSELNGKLVRRDEKSVYLNKKGRVIEIPRSNITSVQLDEERD</sequence>
<evidence type="ECO:0000256" key="2">
    <source>
        <dbReference type="ARBA" id="ARBA00022517"/>
    </source>
</evidence>
<feature type="domain" description="Ribosome maturation factor RimP N-terminal" evidence="4">
    <location>
        <begin position="13"/>
        <end position="84"/>
    </location>
</feature>
<comment type="similarity">
    <text evidence="3">Belongs to the RimP family.</text>
</comment>
<dbReference type="PANTHER" id="PTHR33867:SF1">
    <property type="entry name" value="RIBOSOME MATURATION FACTOR RIMP"/>
    <property type="match status" value="1"/>
</dbReference>
<dbReference type="InterPro" id="IPR003728">
    <property type="entry name" value="Ribosome_maturation_RimP"/>
</dbReference>
<dbReference type="Gene3D" id="3.30.300.70">
    <property type="entry name" value="RimP-like superfamily, N-terminal"/>
    <property type="match status" value="1"/>
</dbReference>
<comment type="subcellular location">
    <subcellularLocation>
        <location evidence="3">Cytoplasm</location>
    </subcellularLocation>
</comment>
<keyword evidence="2 3" id="KW-0690">Ribosome biogenesis</keyword>
<dbReference type="OrthoDB" id="9805006at2"/>
<feature type="domain" description="Ribosome maturation factor RimP C-terminal" evidence="5">
    <location>
        <begin position="88"/>
        <end position="149"/>
    </location>
</feature>
<evidence type="ECO:0000256" key="1">
    <source>
        <dbReference type="ARBA" id="ARBA00022490"/>
    </source>
</evidence>
<dbReference type="GO" id="GO:0005829">
    <property type="term" value="C:cytosol"/>
    <property type="evidence" value="ECO:0007669"/>
    <property type="project" value="TreeGrafter"/>
</dbReference>
<dbReference type="Pfam" id="PF02576">
    <property type="entry name" value="RimP_N"/>
    <property type="match status" value="1"/>
</dbReference>
<dbReference type="PANTHER" id="PTHR33867">
    <property type="entry name" value="RIBOSOME MATURATION FACTOR RIMP"/>
    <property type="match status" value="1"/>
</dbReference>
<keyword evidence="1 3" id="KW-0963">Cytoplasm</keyword>
<evidence type="ECO:0000259" key="4">
    <source>
        <dbReference type="Pfam" id="PF02576"/>
    </source>
</evidence>
<dbReference type="SUPFAM" id="SSF74942">
    <property type="entry name" value="YhbC-like, C-terminal domain"/>
    <property type="match status" value="1"/>
</dbReference>
<dbReference type="InterPro" id="IPR028998">
    <property type="entry name" value="RimP_C"/>
</dbReference>
<dbReference type="CDD" id="cd01734">
    <property type="entry name" value="YlxS_C"/>
    <property type="match status" value="1"/>
</dbReference>
<dbReference type="Proteomes" id="UP000218418">
    <property type="component" value="Chromosome"/>
</dbReference>
<proteinExistence type="inferred from homology"/>
<dbReference type="InterPro" id="IPR036847">
    <property type="entry name" value="RimP_C_sf"/>
</dbReference>
<evidence type="ECO:0000256" key="3">
    <source>
        <dbReference type="HAMAP-Rule" id="MF_01077"/>
    </source>
</evidence>
<reference evidence="6 7" key="1">
    <citation type="submission" date="2017-06" db="EMBL/GenBank/DDBJ databases">
        <title>Genome sequencing of cyanobaciteial culture collection at National Institute for Environmental Studies (NIES).</title>
        <authorList>
            <person name="Hirose Y."/>
            <person name="Shimura Y."/>
            <person name="Fujisawa T."/>
            <person name="Nakamura Y."/>
            <person name="Kawachi M."/>
        </authorList>
    </citation>
    <scope>NUCLEOTIDE SEQUENCE [LARGE SCALE GENOMIC DNA]</scope>
    <source>
        <strain evidence="6 7">NIES-267</strain>
    </source>
</reference>
<dbReference type="SUPFAM" id="SSF75420">
    <property type="entry name" value="YhbC-like, N-terminal domain"/>
    <property type="match status" value="1"/>
</dbReference>
<gene>
    <name evidence="3" type="primary">rimP</name>
    <name evidence="6" type="ORF">NIES267_45950</name>
</gene>
<protein>
    <recommendedName>
        <fullName evidence="3">Ribosome maturation factor RimP</fullName>
    </recommendedName>
</protein>
<keyword evidence="7" id="KW-1185">Reference proteome</keyword>